<gene>
    <name evidence="2" type="ORF">TBRA_LOCUS2220</name>
</gene>
<dbReference type="AlphaFoldDB" id="A0A6H5I136"/>
<protein>
    <submittedName>
        <fullName evidence="2">Uncharacterized protein</fullName>
    </submittedName>
</protein>
<evidence type="ECO:0000313" key="3">
    <source>
        <dbReference type="Proteomes" id="UP000479190"/>
    </source>
</evidence>
<accession>A0A6H5I136</accession>
<reference evidence="2 3" key="1">
    <citation type="submission" date="2020-02" db="EMBL/GenBank/DDBJ databases">
        <authorList>
            <person name="Ferguson B K."/>
        </authorList>
    </citation>
    <scope>NUCLEOTIDE SEQUENCE [LARGE SCALE GENOMIC DNA]</scope>
</reference>
<feature type="compositionally biased region" description="Basic residues" evidence="1">
    <location>
        <begin position="37"/>
        <end position="49"/>
    </location>
</feature>
<dbReference type="Proteomes" id="UP000479190">
    <property type="component" value="Unassembled WGS sequence"/>
</dbReference>
<keyword evidence="3" id="KW-1185">Reference proteome</keyword>
<name>A0A6H5I136_9HYME</name>
<proteinExistence type="predicted"/>
<evidence type="ECO:0000256" key="1">
    <source>
        <dbReference type="SAM" id="MobiDB-lite"/>
    </source>
</evidence>
<organism evidence="2 3">
    <name type="scientific">Trichogramma brassicae</name>
    <dbReference type="NCBI Taxonomy" id="86971"/>
    <lineage>
        <taxon>Eukaryota</taxon>
        <taxon>Metazoa</taxon>
        <taxon>Ecdysozoa</taxon>
        <taxon>Arthropoda</taxon>
        <taxon>Hexapoda</taxon>
        <taxon>Insecta</taxon>
        <taxon>Pterygota</taxon>
        <taxon>Neoptera</taxon>
        <taxon>Endopterygota</taxon>
        <taxon>Hymenoptera</taxon>
        <taxon>Apocrita</taxon>
        <taxon>Proctotrupomorpha</taxon>
        <taxon>Chalcidoidea</taxon>
        <taxon>Trichogrammatidae</taxon>
        <taxon>Trichogramma</taxon>
    </lineage>
</organism>
<dbReference type="EMBL" id="CADCXV010000446">
    <property type="protein sequence ID" value="CAB0030213.1"/>
    <property type="molecule type" value="Genomic_DNA"/>
</dbReference>
<evidence type="ECO:0000313" key="2">
    <source>
        <dbReference type="EMBL" id="CAB0030213.1"/>
    </source>
</evidence>
<feature type="compositionally biased region" description="Basic and acidic residues" evidence="1">
    <location>
        <begin position="56"/>
        <end position="77"/>
    </location>
</feature>
<sequence>MQKTTTIVSRNCDCTTTIGDSRCKKLLRSSLKEKKIGKIRHHETHLRRHGALDNSRSGDDGPLRRDVEIRESRDRRLGQGPSVGHRQQFERSAAASRRLNVGHRSSAGRAGGHFTLNGGLEPRNPDAGCHPDNCGFDVVSDQTGYPASLLRRIIVQRMLVRLYQSRLRGRDHRFQCSRCRRAFIMRVSRSTINSCNL</sequence>
<feature type="region of interest" description="Disordered" evidence="1">
    <location>
        <begin position="34"/>
        <end position="124"/>
    </location>
</feature>